<feature type="domain" description="Major facilitator superfamily (MFS) profile" evidence="6">
    <location>
        <begin position="72"/>
        <end position="500"/>
    </location>
</feature>
<accession>A0A5N7B8D2</accession>
<dbReference type="AlphaFoldDB" id="A0A5N7B8D2"/>
<comment type="subcellular location">
    <subcellularLocation>
        <location evidence="1">Membrane</location>
        <topology evidence="1">Multi-pass membrane protein</topology>
    </subcellularLocation>
</comment>
<feature type="transmembrane region" description="Helical" evidence="5">
    <location>
        <begin position="138"/>
        <end position="156"/>
    </location>
</feature>
<evidence type="ECO:0000256" key="1">
    <source>
        <dbReference type="ARBA" id="ARBA00004141"/>
    </source>
</evidence>
<dbReference type="CDD" id="cd17323">
    <property type="entry name" value="MFS_Tpo1_MDR_like"/>
    <property type="match status" value="1"/>
</dbReference>
<gene>
    <name evidence="7" type="ORF">BDV26DRAFT_292602</name>
</gene>
<dbReference type="PANTHER" id="PTHR23502:SF145">
    <property type="entry name" value="MULTIDRUG TRANSPORTER, PUTATIVE-RELATED"/>
    <property type="match status" value="1"/>
</dbReference>
<dbReference type="InterPro" id="IPR020846">
    <property type="entry name" value="MFS_dom"/>
</dbReference>
<dbReference type="OrthoDB" id="3365399at2759"/>
<evidence type="ECO:0000256" key="5">
    <source>
        <dbReference type="SAM" id="Phobius"/>
    </source>
</evidence>
<feature type="transmembrane region" description="Helical" evidence="5">
    <location>
        <begin position="405"/>
        <end position="427"/>
    </location>
</feature>
<feature type="transmembrane region" description="Helical" evidence="5">
    <location>
        <begin position="226"/>
        <end position="245"/>
    </location>
</feature>
<reference evidence="7 8" key="1">
    <citation type="submission" date="2019-04" db="EMBL/GenBank/DDBJ databases">
        <title>Friends and foes A comparative genomics studyof 23 Aspergillus species from section Flavi.</title>
        <authorList>
            <consortium name="DOE Joint Genome Institute"/>
            <person name="Kjaerbolling I."/>
            <person name="Vesth T."/>
            <person name="Frisvad J.C."/>
            <person name="Nybo J.L."/>
            <person name="Theobald S."/>
            <person name="Kildgaard S."/>
            <person name="Isbrandt T."/>
            <person name="Kuo A."/>
            <person name="Sato A."/>
            <person name="Lyhne E.K."/>
            <person name="Kogle M.E."/>
            <person name="Wiebenga A."/>
            <person name="Kun R.S."/>
            <person name="Lubbers R.J."/>
            <person name="Makela M.R."/>
            <person name="Barry K."/>
            <person name="Chovatia M."/>
            <person name="Clum A."/>
            <person name="Daum C."/>
            <person name="Haridas S."/>
            <person name="He G."/>
            <person name="LaButti K."/>
            <person name="Lipzen A."/>
            <person name="Mondo S."/>
            <person name="Riley R."/>
            <person name="Salamov A."/>
            <person name="Simmons B.A."/>
            <person name="Magnuson J.K."/>
            <person name="Henrissat B."/>
            <person name="Mortensen U.H."/>
            <person name="Larsen T.O."/>
            <person name="Devries R.P."/>
            <person name="Grigoriev I.V."/>
            <person name="Machida M."/>
            <person name="Baker S.E."/>
            <person name="Andersen M.R."/>
        </authorList>
    </citation>
    <scope>NUCLEOTIDE SEQUENCE [LARGE SCALE GENOMIC DNA]</scope>
    <source>
        <strain evidence="7 8">IBT 29228</strain>
    </source>
</reference>
<protein>
    <submittedName>
        <fullName evidence="7">MFS general substrate transporter</fullName>
    </submittedName>
</protein>
<feature type="transmembrane region" description="Helical" evidence="5">
    <location>
        <begin position="304"/>
        <end position="324"/>
    </location>
</feature>
<evidence type="ECO:0000259" key="6">
    <source>
        <dbReference type="PROSITE" id="PS50850"/>
    </source>
</evidence>
<dbReference type="Pfam" id="PF07690">
    <property type="entry name" value="MFS_1"/>
    <property type="match status" value="1"/>
</dbReference>
<feature type="transmembrane region" description="Helical" evidence="5">
    <location>
        <begin position="439"/>
        <end position="461"/>
    </location>
</feature>
<feature type="transmembrane region" description="Helical" evidence="5">
    <location>
        <begin position="163"/>
        <end position="182"/>
    </location>
</feature>
<dbReference type="EMBL" id="ML736214">
    <property type="protein sequence ID" value="KAE8378001.1"/>
    <property type="molecule type" value="Genomic_DNA"/>
</dbReference>
<evidence type="ECO:0000256" key="2">
    <source>
        <dbReference type="ARBA" id="ARBA00022692"/>
    </source>
</evidence>
<dbReference type="InterPro" id="IPR036259">
    <property type="entry name" value="MFS_trans_sf"/>
</dbReference>
<feature type="transmembrane region" description="Helical" evidence="5">
    <location>
        <begin position="378"/>
        <end position="399"/>
    </location>
</feature>
<dbReference type="PANTHER" id="PTHR23502">
    <property type="entry name" value="MAJOR FACILITATOR SUPERFAMILY"/>
    <property type="match status" value="1"/>
</dbReference>
<keyword evidence="3 5" id="KW-1133">Transmembrane helix</keyword>
<dbReference type="GO" id="GO:0022857">
    <property type="term" value="F:transmembrane transporter activity"/>
    <property type="evidence" value="ECO:0007669"/>
    <property type="project" value="InterPro"/>
</dbReference>
<dbReference type="Gene3D" id="1.20.1250.20">
    <property type="entry name" value="MFS general substrate transporter like domains"/>
    <property type="match status" value="1"/>
</dbReference>
<evidence type="ECO:0000313" key="7">
    <source>
        <dbReference type="EMBL" id="KAE8378001.1"/>
    </source>
</evidence>
<evidence type="ECO:0000256" key="4">
    <source>
        <dbReference type="ARBA" id="ARBA00023136"/>
    </source>
</evidence>
<feature type="transmembrane region" description="Helical" evidence="5">
    <location>
        <begin position="66"/>
        <end position="86"/>
    </location>
</feature>
<dbReference type="PROSITE" id="PS50850">
    <property type="entry name" value="MFS"/>
    <property type="match status" value="1"/>
</dbReference>
<evidence type="ECO:0000313" key="8">
    <source>
        <dbReference type="Proteomes" id="UP000326198"/>
    </source>
</evidence>
<organism evidence="7 8">
    <name type="scientific">Aspergillus bertholletiae</name>
    <dbReference type="NCBI Taxonomy" id="1226010"/>
    <lineage>
        <taxon>Eukaryota</taxon>
        <taxon>Fungi</taxon>
        <taxon>Dikarya</taxon>
        <taxon>Ascomycota</taxon>
        <taxon>Pezizomycotina</taxon>
        <taxon>Eurotiomycetes</taxon>
        <taxon>Eurotiomycetidae</taxon>
        <taxon>Eurotiales</taxon>
        <taxon>Aspergillaceae</taxon>
        <taxon>Aspergillus</taxon>
        <taxon>Aspergillus subgen. Circumdati</taxon>
    </lineage>
</organism>
<dbReference type="SUPFAM" id="SSF103473">
    <property type="entry name" value="MFS general substrate transporter"/>
    <property type="match status" value="1"/>
</dbReference>
<feature type="transmembrane region" description="Helical" evidence="5">
    <location>
        <begin position="106"/>
        <end position="126"/>
    </location>
</feature>
<keyword evidence="8" id="KW-1185">Reference proteome</keyword>
<dbReference type="InterPro" id="IPR011701">
    <property type="entry name" value="MFS"/>
</dbReference>
<name>A0A5N7B8D2_9EURO</name>
<feature type="transmembrane region" description="Helical" evidence="5">
    <location>
        <begin position="473"/>
        <end position="495"/>
    </location>
</feature>
<dbReference type="Proteomes" id="UP000326198">
    <property type="component" value="Unassembled WGS sequence"/>
</dbReference>
<feature type="transmembrane region" description="Helical" evidence="5">
    <location>
        <begin position="336"/>
        <end position="358"/>
    </location>
</feature>
<evidence type="ECO:0000256" key="3">
    <source>
        <dbReference type="ARBA" id="ARBA00022989"/>
    </source>
</evidence>
<keyword evidence="2 5" id="KW-0812">Transmembrane</keyword>
<sequence>MGPLEDLENAQMGEHGVAPNVGAVTNGYVLSNLDLEISKLPSIANPPEYEIHWRTHDYENPRLWPLWYKGIAIMTMSLSATVVSLFSTLYTSGMPGIQDEFHVSKLVALLGVTTYLLGMGAGSIIFAPLSEVVGRRPVYIGSLSMFLILILPSALARNIEAILISRFFGGFFGSAMMSNSPASVNDIVSDEHRALAFGVWSIGPTNGPVYGPIIGGFVFESLGWRWTNWVVLIIGAVDLALLASIKETYAPVILRKQAELRRKATQNPKWWSRYDGGQDLKSLLKTSLSRPFVMMVTEPICMFWDSYVAIVYAILYLAFVAYPIAFQQERGWSPGIGGLSFTGIGIGVLIAIALEPAFRKIINLHRRDPETGEVPPEAMVSIVVFGATLLAIGQLWFAWTCTPDIHWVVPILAGVPFGMGNACVFIYASSYMARSYGIYAASALAGNMVLRSIMGAYLPLAGPSMYSTLGLNWASSLLGIVEAVCILIPVGFYLYGDRIRQASPLIKEMEKNRPPQ</sequence>
<dbReference type="GO" id="GO:0005886">
    <property type="term" value="C:plasma membrane"/>
    <property type="evidence" value="ECO:0007669"/>
    <property type="project" value="TreeGrafter"/>
</dbReference>
<proteinExistence type="predicted"/>
<keyword evidence="4 5" id="KW-0472">Membrane</keyword>
<dbReference type="FunFam" id="1.20.1250.20:FF:000011">
    <property type="entry name" value="MFS multidrug transporter, putative"/>
    <property type="match status" value="1"/>
</dbReference>